<proteinExistence type="predicted"/>
<dbReference type="SUPFAM" id="SSF54197">
    <property type="entry name" value="HIT-like"/>
    <property type="match status" value="1"/>
</dbReference>
<dbReference type="InterPro" id="IPR052908">
    <property type="entry name" value="AP-4-A_phosphorylase"/>
</dbReference>
<dbReference type="Gene3D" id="3.30.428.10">
    <property type="entry name" value="HIT-like"/>
    <property type="match status" value="1"/>
</dbReference>
<protein>
    <submittedName>
        <fullName evidence="1">HIT domain-containing protein</fullName>
    </submittedName>
</protein>
<dbReference type="InterPro" id="IPR011146">
    <property type="entry name" value="HIT-like"/>
</dbReference>
<dbReference type="GO" id="GO:0003824">
    <property type="term" value="F:catalytic activity"/>
    <property type="evidence" value="ECO:0007669"/>
    <property type="project" value="InterPro"/>
</dbReference>
<dbReference type="Proteomes" id="UP000279962">
    <property type="component" value="Chromosome"/>
</dbReference>
<evidence type="ECO:0000313" key="1">
    <source>
        <dbReference type="EMBL" id="AYO56117.1"/>
    </source>
</evidence>
<dbReference type="PROSITE" id="PS51084">
    <property type="entry name" value="HIT_2"/>
    <property type="match status" value="1"/>
</dbReference>
<dbReference type="PANTHER" id="PTHR42997:SF1">
    <property type="entry name" value="AP-4-A PHOSPHORYLASE"/>
    <property type="match status" value="1"/>
</dbReference>
<accession>A0A385BZC1</accession>
<evidence type="ECO:0000313" key="2">
    <source>
        <dbReference type="Proteomes" id="UP000279962"/>
    </source>
</evidence>
<gene>
    <name evidence="1" type="ORF">CDG68_21845</name>
</gene>
<dbReference type="OrthoDB" id="9784774at2"/>
<dbReference type="RefSeq" id="WP_068973374.1">
    <property type="nucleotide sequence ID" value="NZ_CP031716.1"/>
</dbReference>
<dbReference type="STRING" id="1879050.GCA_001696605_00673"/>
<organism evidence="1 2">
    <name type="scientific">Acinetobacter wuhouensis</name>
    <dbReference type="NCBI Taxonomy" id="1879050"/>
    <lineage>
        <taxon>Bacteria</taxon>
        <taxon>Pseudomonadati</taxon>
        <taxon>Pseudomonadota</taxon>
        <taxon>Gammaproteobacteria</taxon>
        <taxon>Moraxellales</taxon>
        <taxon>Moraxellaceae</taxon>
        <taxon>Acinetobacter</taxon>
    </lineage>
</organism>
<dbReference type="Pfam" id="PF01230">
    <property type="entry name" value="HIT"/>
    <property type="match status" value="1"/>
</dbReference>
<dbReference type="PANTHER" id="PTHR42997">
    <property type="entry name" value="HIT FAMILY HYDROLASE"/>
    <property type="match status" value="1"/>
</dbReference>
<dbReference type="KEGG" id="awu:BEN71_01020"/>
<name>A0A385BZC1_9GAMM</name>
<dbReference type="AlphaFoldDB" id="A0A385BZC1"/>
<dbReference type="EMBL" id="CP033133">
    <property type="protein sequence ID" value="AYO56117.1"/>
    <property type="molecule type" value="Genomic_DNA"/>
</dbReference>
<sequence>MTEKKCPYCEFDEFDIIDKNEFGVILPELNPLTKGHSVIIPLRHVESFFDVTEKERKSLSTLLELARNELKLRYQPEGFHIAFNDGNVFGEEQAEHFHIHIIPRYPNQALKLDKRWGVVAEN</sequence>
<dbReference type="InterPro" id="IPR036265">
    <property type="entry name" value="HIT-like_sf"/>
</dbReference>
<reference evidence="1 2" key="1">
    <citation type="submission" date="2018-10" db="EMBL/GenBank/DDBJ databases">
        <title>The complete genome of Acinetobacter wuhouensis strain WCHAW010062.</title>
        <authorList>
            <person name="Hu Y."/>
            <person name="Long H."/>
            <person name="Feng Y."/>
            <person name="Zong Z."/>
        </authorList>
    </citation>
    <scope>NUCLEOTIDE SEQUENCE [LARGE SCALE GENOMIC DNA]</scope>
    <source>
        <strain evidence="1 2">WCHAW010062</strain>
    </source>
</reference>